<protein>
    <submittedName>
        <fullName evidence="4">RNA-binding protein</fullName>
    </submittedName>
</protein>
<evidence type="ECO:0000256" key="2">
    <source>
        <dbReference type="PROSITE-ProRule" id="PRU00626"/>
    </source>
</evidence>
<sequence length="100" mass="11019">MLDAKQRQNLRGQAHALKPVVMIGAQGLTDALLAELEVALDAHELIKLRLPQLEHAARDSMVETLCARSHAEAVGRIGRILILFRARPAQTQQIDPTPIK</sequence>
<dbReference type="OrthoDB" id="9797519at2"/>
<dbReference type="Pfam" id="PF01985">
    <property type="entry name" value="CRS1_YhbY"/>
    <property type="match status" value="1"/>
</dbReference>
<gene>
    <name evidence="4" type="ORF">B1757_07870</name>
</gene>
<dbReference type="InterPro" id="IPR001890">
    <property type="entry name" value="RNA-binding_CRM"/>
</dbReference>
<dbReference type="SMART" id="SM01103">
    <property type="entry name" value="CRS1_YhbY"/>
    <property type="match status" value="1"/>
</dbReference>
<evidence type="ECO:0000313" key="5">
    <source>
        <dbReference type="Proteomes" id="UP000234329"/>
    </source>
</evidence>
<keyword evidence="5" id="KW-1185">Reference proteome</keyword>
<accession>A0A2I1DLW2</accession>
<evidence type="ECO:0000259" key="3">
    <source>
        <dbReference type="PROSITE" id="PS51295"/>
    </source>
</evidence>
<dbReference type="InterPro" id="IPR035920">
    <property type="entry name" value="YhbY-like_sf"/>
</dbReference>
<reference evidence="4 5" key="1">
    <citation type="submission" date="2017-03" db="EMBL/GenBank/DDBJ databases">
        <title>Draft genime sequence of the acidophilic sulfur-oxidizing bacterium Acidithiobacillus sp. SH, isolated from seawater.</title>
        <authorList>
            <person name="Sharmin S."/>
            <person name="Tokuhisa M."/>
            <person name="Kanao T."/>
            <person name="Kamimura K."/>
        </authorList>
    </citation>
    <scope>NUCLEOTIDE SEQUENCE [LARGE SCALE GENOMIC DNA]</scope>
    <source>
        <strain evidence="4 5">SH</strain>
    </source>
</reference>
<name>A0A2I1DLW2_9PROT</name>
<dbReference type="GO" id="GO:0003723">
    <property type="term" value="F:RNA binding"/>
    <property type="evidence" value="ECO:0007669"/>
    <property type="project" value="UniProtKB-UniRule"/>
</dbReference>
<dbReference type="EMBL" id="MXAV01000033">
    <property type="protein sequence ID" value="PKY10859.1"/>
    <property type="molecule type" value="Genomic_DNA"/>
</dbReference>
<dbReference type="Gene3D" id="3.30.110.60">
    <property type="entry name" value="YhbY-like"/>
    <property type="match status" value="1"/>
</dbReference>
<dbReference type="InParanoid" id="A0A2I1DLW2"/>
<evidence type="ECO:0000256" key="1">
    <source>
        <dbReference type="ARBA" id="ARBA00022884"/>
    </source>
</evidence>
<comment type="caution">
    <text evidence="4">The sequence shown here is derived from an EMBL/GenBank/DDBJ whole genome shotgun (WGS) entry which is preliminary data.</text>
</comment>
<dbReference type="FunCoup" id="A0A2I1DLW2">
    <property type="interactions" value="251"/>
</dbReference>
<dbReference type="AlphaFoldDB" id="A0A2I1DLW2"/>
<evidence type="ECO:0000313" key="4">
    <source>
        <dbReference type="EMBL" id="PKY10859.1"/>
    </source>
</evidence>
<dbReference type="PANTHER" id="PTHR40065:SF3">
    <property type="entry name" value="RNA-BINDING PROTEIN YHBY"/>
    <property type="match status" value="1"/>
</dbReference>
<dbReference type="SUPFAM" id="SSF75471">
    <property type="entry name" value="YhbY-like"/>
    <property type="match status" value="1"/>
</dbReference>
<dbReference type="Proteomes" id="UP000234329">
    <property type="component" value="Unassembled WGS sequence"/>
</dbReference>
<dbReference type="RefSeq" id="WP_101537791.1">
    <property type="nucleotide sequence ID" value="NZ_MXAV01000033.1"/>
</dbReference>
<proteinExistence type="predicted"/>
<dbReference type="PROSITE" id="PS51295">
    <property type="entry name" value="CRM"/>
    <property type="match status" value="1"/>
</dbReference>
<organism evidence="4 5">
    <name type="scientific">Acidithiobacillus marinus</name>
    <dbReference type="NCBI Taxonomy" id="187490"/>
    <lineage>
        <taxon>Bacteria</taxon>
        <taxon>Pseudomonadati</taxon>
        <taxon>Pseudomonadota</taxon>
        <taxon>Acidithiobacillia</taxon>
        <taxon>Acidithiobacillales</taxon>
        <taxon>Acidithiobacillaceae</taxon>
        <taxon>Acidithiobacillus</taxon>
    </lineage>
</organism>
<dbReference type="PANTHER" id="PTHR40065">
    <property type="entry name" value="RNA-BINDING PROTEIN YHBY"/>
    <property type="match status" value="1"/>
</dbReference>
<feature type="domain" description="CRM" evidence="3">
    <location>
        <begin position="1"/>
        <end position="96"/>
    </location>
</feature>
<dbReference type="InterPro" id="IPR051925">
    <property type="entry name" value="RNA-binding_domain"/>
</dbReference>
<keyword evidence="1 2" id="KW-0694">RNA-binding</keyword>